<dbReference type="InterPro" id="IPR038062">
    <property type="entry name" value="ScdA-like_N_sf"/>
</dbReference>
<organism evidence="2 3">
    <name type="scientific">Streptococcus minor</name>
    <dbReference type="NCBI Taxonomy" id="229549"/>
    <lineage>
        <taxon>Bacteria</taxon>
        <taxon>Bacillati</taxon>
        <taxon>Bacillota</taxon>
        <taxon>Bacilli</taxon>
        <taxon>Lactobacillales</taxon>
        <taxon>Streptococcaceae</taxon>
        <taxon>Streptococcus</taxon>
    </lineage>
</organism>
<gene>
    <name evidence="2" type="ORF">EII38_07170</name>
</gene>
<evidence type="ECO:0000313" key="3">
    <source>
        <dbReference type="Proteomes" id="UP000281771"/>
    </source>
</evidence>
<dbReference type="EMBL" id="RQZA01000006">
    <property type="protein sequence ID" value="RRD31053.1"/>
    <property type="molecule type" value="Genomic_DNA"/>
</dbReference>
<evidence type="ECO:0000259" key="1">
    <source>
        <dbReference type="Pfam" id="PF08984"/>
    </source>
</evidence>
<comment type="caution">
    <text evidence="2">The sequence shown here is derived from an EMBL/GenBank/DDBJ whole genome shotgun (WGS) entry which is preliminary data.</text>
</comment>
<dbReference type="Proteomes" id="UP000281771">
    <property type="component" value="Unassembled WGS sequence"/>
</dbReference>
<protein>
    <submittedName>
        <fullName evidence="2">DUF1858 domain-containing protein</fullName>
    </submittedName>
</protein>
<dbReference type="SUPFAM" id="SSF140683">
    <property type="entry name" value="SP0561-like"/>
    <property type="match status" value="1"/>
</dbReference>
<feature type="domain" description="DUF1858" evidence="1">
    <location>
        <begin position="4"/>
        <end position="61"/>
    </location>
</feature>
<dbReference type="RefSeq" id="WP_018167840.1">
    <property type="nucleotide sequence ID" value="NZ_RQZA01000006.1"/>
</dbReference>
<dbReference type="InterPro" id="IPR015077">
    <property type="entry name" value="DUF1858"/>
</dbReference>
<dbReference type="Gene3D" id="1.10.3910.10">
    <property type="entry name" value="SP0561-like"/>
    <property type="match status" value="1"/>
</dbReference>
<name>A0A3P1VF33_9STRE</name>
<dbReference type="AlphaFoldDB" id="A0A3P1VF33"/>
<accession>A0A3P1VF33</accession>
<evidence type="ECO:0000313" key="2">
    <source>
        <dbReference type="EMBL" id="RRD31053.1"/>
    </source>
</evidence>
<sequence length="75" mass="8314">MNIIDLSIPVAEVVEQHPEVLDLLVELGFTPLANPLMRQTLGRAVSIKQGAKMKGIDMAKIKQNLIWNGYEIKGD</sequence>
<dbReference type="STRING" id="1123309.GCA_000377005_01920"/>
<reference evidence="2 3" key="1">
    <citation type="submission" date="2018-11" db="EMBL/GenBank/DDBJ databases">
        <title>Genomes From Bacteria Associated with the Canine Oral Cavity: a Test Case for Automated Genome-Based Taxonomic Assignment.</title>
        <authorList>
            <person name="Coil D.A."/>
            <person name="Jospin G."/>
            <person name="Darling A.E."/>
            <person name="Wallis C."/>
            <person name="Davis I.J."/>
            <person name="Harris S."/>
            <person name="Eisen J.A."/>
            <person name="Holcombe L.J."/>
            <person name="O'Flynn C."/>
        </authorList>
    </citation>
    <scope>NUCLEOTIDE SEQUENCE [LARGE SCALE GENOMIC DNA]</scope>
    <source>
        <strain evidence="2 3">OH4621_COT-116</strain>
    </source>
</reference>
<proteinExistence type="predicted"/>
<dbReference type="Pfam" id="PF08984">
    <property type="entry name" value="DUF1858"/>
    <property type="match status" value="1"/>
</dbReference>
<keyword evidence="3" id="KW-1185">Reference proteome</keyword>